<organism evidence="2 3">
    <name type="scientific">Micromonospora arborensis</name>
    <dbReference type="NCBI Taxonomy" id="2116518"/>
    <lineage>
        <taxon>Bacteria</taxon>
        <taxon>Bacillati</taxon>
        <taxon>Actinomycetota</taxon>
        <taxon>Actinomycetes</taxon>
        <taxon>Micromonosporales</taxon>
        <taxon>Micromonosporaceae</taxon>
        <taxon>Micromonospora</taxon>
    </lineage>
</organism>
<feature type="compositionally biased region" description="Basic residues" evidence="1">
    <location>
        <begin position="48"/>
        <end position="57"/>
    </location>
</feature>
<keyword evidence="3" id="KW-1185">Reference proteome</keyword>
<accession>A0A318NMA6</accession>
<feature type="compositionally biased region" description="Low complexity" evidence="1">
    <location>
        <begin position="34"/>
        <end position="46"/>
    </location>
</feature>
<reference evidence="2 3" key="1">
    <citation type="submission" date="2018-03" db="EMBL/GenBank/DDBJ databases">
        <title>Bioinformatic expansion and discovery of thiopeptide antibiotics.</title>
        <authorList>
            <person name="Schwalen C.J."/>
            <person name="Hudson G.A."/>
            <person name="Mitchell D.A."/>
        </authorList>
    </citation>
    <scope>NUCLEOTIDE SEQUENCE [LARGE SCALE GENOMIC DNA]</scope>
    <source>
        <strain evidence="2 3">NRRL 8041</strain>
    </source>
</reference>
<sequence length="96" mass="10338">MKAATQKVLDEPSIDAYLAYLNNGLYAARELECASQPTATPTSSPPTRRPRQRRRAVGRTLRGVPAAGPVEVPHQGSAVRAAEPPTRLIRCSMPST</sequence>
<name>A0A318NMA6_9ACTN</name>
<protein>
    <submittedName>
        <fullName evidence="2">Uncharacterized protein</fullName>
    </submittedName>
</protein>
<feature type="region of interest" description="Disordered" evidence="1">
    <location>
        <begin position="34"/>
        <end position="96"/>
    </location>
</feature>
<proteinExistence type="predicted"/>
<comment type="caution">
    <text evidence="2">The sequence shown here is derived from an EMBL/GenBank/DDBJ whole genome shotgun (WGS) entry which is preliminary data.</text>
</comment>
<evidence type="ECO:0000313" key="3">
    <source>
        <dbReference type="Proteomes" id="UP000248333"/>
    </source>
</evidence>
<dbReference type="AlphaFoldDB" id="A0A318NMA6"/>
<dbReference type="Proteomes" id="UP000248333">
    <property type="component" value="Unassembled WGS sequence"/>
</dbReference>
<evidence type="ECO:0000256" key="1">
    <source>
        <dbReference type="SAM" id="MobiDB-lite"/>
    </source>
</evidence>
<dbReference type="EMBL" id="PYBV01000018">
    <property type="protein sequence ID" value="PYC69682.1"/>
    <property type="molecule type" value="Genomic_DNA"/>
</dbReference>
<evidence type="ECO:0000313" key="2">
    <source>
        <dbReference type="EMBL" id="PYC69682.1"/>
    </source>
</evidence>
<gene>
    <name evidence="2" type="ORF">C7C45_15520</name>
</gene>